<accession>A0AAU7E1H6</accession>
<organism evidence="1">
    <name type="scientific">Lemniscomys rat herpesvirus</name>
    <dbReference type="NCBI Taxonomy" id="3141920"/>
    <lineage>
        <taxon>Viruses</taxon>
        <taxon>Duplodnaviria</taxon>
        <taxon>Heunggongvirae</taxon>
        <taxon>Peploviricota</taxon>
        <taxon>Herviviricetes</taxon>
        <taxon>Herpesvirales</taxon>
    </lineage>
</organism>
<sequence length="343" mass="39188">MDDDGKYAAVWSRKGGDTIRCVHELSARRDGHRRLSEFVDHKRGKELPLPWPKGWVFTFRARRADAALQRSVDPRELRSRLCCEPRLTVVGVVHDARKDSWRPENSVIVVGVGGTVYLYDRVDAVLFLAAPDGFGQLFEIGLRRVHCVWASVDEPSHRDGEKGDDEDEEDVRFWRLVKRVSSYEELLSLRKAFSGHHAALRQKDDSWAILRVCDPSGADVQPEDLRRWATEIPVAVLDVFFSAKMWTCDGWLVVVVLVSSDGEVFVVEPADKSVRFLARDLREFFSVGFMRFRNNFVFRRRGDPTRSSPVYGPSGCPRGSCEETKKLDACSALAFRLRKIRLF</sequence>
<dbReference type="Pfam" id="PF02393">
    <property type="entry name" value="US22"/>
    <property type="match status" value="2"/>
</dbReference>
<dbReference type="EMBL" id="PP711850">
    <property type="protein sequence ID" value="XBH23746.1"/>
    <property type="molecule type" value="Genomic_DNA"/>
</dbReference>
<reference evidence="1" key="1">
    <citation type="journal article" date="2024" name="Microbiome">
        <title>Substantial viral diversity in bats and rodents from East Africa: insights into evolution, recombination, and cocirculation.</title>
        <authorList>
            <person name="Wang D."/>
            <person name="Yang X."/>
            <person name="Ren Z."/>
            <person name="Hu B."/>
            <person name="Zhao H."/>
            <person name="Yang K."/>
            <person name="Shi P."/>
            <person name="Zhang Z."/>
            <person name="Feng Q."/>
            <person name="Nawenja C.V."/>
            <person name="Obanda V."/>
            <person name="Robert K."/>
            <person name="Nalikka B."/>
            <person name="Waruhiu C.N."/>
            <person name="Ochola G.O."/>
            <person name="Onyuok S.O."/>
            <person name="Ochieng H."/>
            <person name="Li B."/>
            <person name="Zhu Y."/>
            <person name="Si H."/>
            <person name="Yin J."/>
            <person name="Kristiansen K."/>
            <person name="Jin X."/>
            <person name="Xu X."/>
            <person name="Xiao M."/>
            <person name="Agwanda B."/>
            <person name="Ommeh S."/>
            <person name="Li J."/>
            <person name="Shi Z.L."/>
        </authorList>
    </citation>
    <scope>NUCLEOTIDE SEQUENCE</scope>
    <source>
        <strain evidence="1">3A/Kenya/RNAKID2118/2016</strain>
    </source>
</reference>
<reference evidence="1" key="2">
    <citation type="submission" date="2024-02" db="EMBL/GenBank/DDBJ databases">
        <authorList>
            <person name="Hu B."/>
        </authorList>
    </citation>
    <scope>NUCLEOTIDE SEQUENCE</scope>
    <source>
        <strain evidence="1">3A/Kenya/RNAKID2118/2016</strain>
    </source>
</reference>
<name>A0AAU7E1H6_9VIRU</name>
<evidence type="ECO:0000313" key="1">
    <source>
        <dbReference type="EMBL" id="XBH23746.1"/>
    </source>
</evidence>
<dbReference type="InterPro" id="IPR003360">
    <property type="entry name" value="US22-like"/>
</dbReference>
<protein>
    <submittedName>
        <fullName evidence="1">Tegument protein UL43</fullName>
    </submittedName>
</protein>
<proteinExistence type="predicted"/>